<dbReference type="PANTHER" id="PTHR31286">
    <property type="entry name" value="GLYCINE-RICH CELL WALL STRUCTURAL PROTEIN 1.8-LIKE"/>
    <property type="match status" value="1"/>
</dbReference>
<dbReference type="AlphaFoldDB" id="A0A7J8SRH2"/>
<reference evidence="3 4" key="1">
    <citation type="journal article" date="2019" name="Genome Biol. Evol.">
        <title>Insights into the evolution of the New World diploid cottons (Gossypium, subgenus Houzingenia) based on genome sequencing.</title>
        <authorList>
            <person name="Grover C.E."/>
            <person name="Arick M.A. 2nd"/>
            <person name="Thrash A."/>
            <person name="Conover J.L."/>
            <person name="Sanders W.S."/>
            <person name="Peterson D.G."/>
            <person name="Frelichowski J.E."/>
            <person name="Scheffler J.A."/>
            <person name="Scheffler B.E."/>
            <person name="Wendel J.F."/>
        </authorList>
    </citation>
    <scope>NUCLEOTIDE SEQUENCE [LARGE SCALE GENOMIC DNA]</scope>
    <source>
        <strain evidence="3">27</strain>
        <tissue evidence="3">Leaf</tissue>
    </source>
</reference>
<accession>A0A7J8SRH2</accession>
<keyword evidence="4" id="KW-1185">Reference proteome</keyword>
<gene>
    <name evidence="3" type="ORF">Godav_023160</name>
</gene>
<feature type="region of interest" description="Disordered" evidence="1">
    <location>
        <begin position="380"/>
        <end position="411"/>
    </location>
</feature>
<dbReference type="InterPro" id="IPR025558">
    <property type="entry name" value="DUF4283"/>
</dbReference>
<evidence type="ECO:0000313" key="3">
    <source>
        <dbReference type="EMBL" id="MBA0628435.1"/>
    </source>
</evidence>
<dbReference type="PANTHER" id="PTHR31286:SF99">
    <property type="entry name" value="DUF4283 DOMAIN-CONTAINING PROTEIN"/>
    <property type="match status" value="1"/>
</dbReference>
<comment type="caution">
    <text evidence="3">The sequence shown here is derived from an EMBL/GenBank/DDBJ whole genome shotgun (WGS) entry which is preliminary data.</text>
</comment>
<dbReference type="Proteomes" id="UP000593561">
    <property type="component" value="Unassembled WGS sequence"/>
</dbReference>
<protein>
    <recommendedName>
        <fullName evidence="2">DUF4283 domain-containing protein</fullName>
    </recommendedName>
</protein>
<feature type="compositionally biased region" description="Low complexity" evidence="1">
    <location>
        <begin position="387"/>
        <end position="399"/>
    </location>
</feature>
<dbReference type="Pfam" id="PF14111">
    <property type="entry name" value="DUF4283"/>
    <property type="match status" value="1"/>
</dbReference>
<dbReference type="InterPro" id="IPR040256">
    <property type="entry name" value="At4g02000-like"/>
</dbReference>
<evidence type="ECO:0000259" key="2">
    <source>
        <dbReference type="Pfam" id="PF14111"/>
    </source>
</evidence>
<feature type="domain" description="DUF4283" evidence="2">
    <location>
        <begin position="110"/>
        <end position="189"/>
    </location>
</feature>
<name>A0A7J8SRH2_GOSDV</name>
<evidence type="ECO:0000313" key="4">
    <source>
        <dbReference type="Proteomes" id="UP000593561"/>
    </source>
</evidence>
<dbReference type="EMBL" id="JABFAC010000011">
    <property type="protein sequence ID" value="MBA0628435.1"/>
    <property type="molecule type" value="Genomic_DNA"/>
</dbReference>
<proteinExistence type="predicted"/>
<organism evidence="3 4">
    <name type="scientific">Gossypium davidsonii</name>
    <name type="common">Davidson's cotton</name>
    <name type="synonym">Gossypium klotzschianum subsp. davidsonii</name>
    <dbReference type="NCBI Taxonomy" id="34287"/>
    <lineage>
        <taxon>Eukaryota</taxon>
        <taxon>Viridiplantae</taxon>
        <taxon>Streptophyta</taxon>
        <taxon>Embryophyta</taxon>
        <taxon>Tracheophyta</taxon>
        <taxon>Spermatophyta</taxon>
        <taxon>Magnoliopsida</taxon>
        <taxon>eudicotyledons</taxon>
        <taxon>Gunneridae</taxon>
        <taxon>Pentapetalae</taxon>
        <taxon>rosids</taxon>
        <taxon>malvids</taxon>
        <taxon>Malvales</taxon>
        <taxon>Malvaceae</taxon>
        <taxon>Malvoideae</taxon>
        <taxon>Gossypium</taxon>
    </lineage>
</organism>
<sequence length="411" mass="45843">MTAVNPSCSEAAMEVKTVKLISEEEEELLKSIKKVKRADGLANETSRKIVSYRDTLVGEDFCNFEAYLEKEPVSMEEFDDCLNEPVLENIKDGIISITLSSDEKDSIRLKWDKILIIEAFGRTFGYQYLLFKLNQLWNLSGELQLIDLDSGFFVVQFSCFDDFEKVLKGGPWFVNGHFVTMRRWNPNFRALEASFNLVAVWVRLPELLLEYYDPTILAKIGQSLGTLLRVDNATSSESRGKYARFCVQVNIESPLKQFILIDGRKQYLQYEGLDLFYFSCVIIGHRHENCPIILARSREATCSKVAATVETNHTFTAPVTLAYSHPMDMSTFSPSPANVSTVQHPIVEPAVSGTWLMVPRKSRAGKPFIEAALKSPTAAATFSADKAGPGSAEPAGSAAVKAAESQKVSRC</sequence>
<evidence type="ECO:0000256" key="1">
    <source>
        <dbReference type="SAM" id="MobiDB-lite"/>
    </source>
</evidence>